<gene>
    <name evidence="10" type="ORF">ADUPG1_006037</name>
</gene>
<comment type="subcellular location">
    <subcellularLocation>
        <location evidence="1">Membrane</location>
        <topology evidence="1">Single-pass type IV membrane protein</topology>
    </subcellularLocation>
</comment>
<accession>A0ABQ5KGM3</accession>
<keyword evidence="11" id="KW-1185">Reference proteome</keyword>
<evidence type="ECO:0000256" key="8">
    <source>
        <dbReference type="ARBA" id="ARBA00023136"/>
    </source>
</evidence>
<reference evidence="10" key="1">
    <citation type="submission" date="2022-03" db="EMBL/GenBank/DDBJ databases">
        <title>Draft genome sequence of Aduncisulcus paluster, a free-living microaerophilic Fornicata.</title>
        <authorList>
            <person name="Yuyama I."/>
            <person name="Kume K."/>
            <person name="Tamura T."/>
            <person name="Inagaki Y."/>
            <person name="Hashimoto T."/>
        </authorList>
    </citation>
    <scope>NUCLEOTIDE SEQUENCE</scope>
    <source>
        <strain evidence="10">NY0171</strain>
    </source>
</reference>
<dbReference type="EMBL" id="BQXS01009711">
    <property type="protein sequence ID" value="GKT31652.1"/>
    <property type="molecule type" value="Genomic_DNA"/>
</dbReference>
<evidence type="ECO:0000313" key="11">
    <source>
        <dbReference type="Proteomes" id="UP001057375"/>
    </source>
</evidence>
<protein>
    <submittedName>
        <fullName evidence="10">Uncharacterized protein</fullName>
    </submittedName>
</protein>
<dbReference type="Gene3D" id="1.20.5.110">
    <property type="match status" value="1"/>
</dbReference>
<comment type="caution">
    <text evidence="10">The sequence shown here is derived from an EMBL/GenBank/DDBJ whole genome shotgun (WGS) entry which is preliminary data.</text>
</comment>
<evidence type="ECO:0000313" key="10">
    <source>
        <dbReference type="EMBL" id="GKT31652.1"/>
    </source>
</evidence>
<keyword evidence="7" id="KW-0175">Coiled coil</keyword>
<keyword evidence="6" id="KW-1133">Transmembrane helix</keyword>
<proteinExistence type="inferred from homology"/>
<evidence type="ECO:0000256" key="6">
    <source>
        <dbReference type="ARBA" id="ARBA00022989"/>
    </source>
</evidence>
<dbReference type="PANTHER" id="PTHR15959">
    <property type="entry name" value="SYNTAXIN-18"/>
    <property type="match status" value="1"/>
</dbReference>
<evidence type="ECO:0000256" key="1">
    <source>
        <dbReference type="ARBA" id="ARBA00004211"/>
    </source>
</evidence>
<evidence type="ECO:0000256" key="7">
    <source>
        <dbReference type="ARBA" id="ARBA00023054"/>
    </source>
</evidence>
<keyword evidence="5" id="KW-0653">Protein transport</keyword>
<comment type="similarity">
    <text evidence="2">Belongs to the syntaxin family.</text>
</comment>
<evidence type="ECO:0000256" key="9">
    <source>
        <dbReference type="SAM" id="MobiDB-lite"/>
    </source>
</evidence>
<dbReference type="Proteomes" id="UP001057375">
    <property type="component" value="Unassembled WGS sequence"/>
</dbReference>
<evidence type="ECO:0000256" key="2">
    <source>
        <dbReference type="ARBA" id="ARBA00009063"/>
    </source>
</evidence>
<sequence length="365" mass="41481">MDITDLFHNMGKDIPVLDNSQEEPEKKTEKEILEEENLKIFFDSVGKTSKALSTLNLELKKYRNAISGESIVFSCKQRLLFQKEFETFSSMFKLALKQVNKTLDSLESTIQKLTKKNASQILTHKHLLLVSLLTKAKYITKQYEILERSWHSHAVVPPHLVCAGSGGIVTSIDDLTHGTFFSLPLTGKWQLSEEESLQKREWREQREMLQRLMSPSTRKTSSEEDSHGYDQSLGDESPDHAVDPSIDDMVAPLSPMSKSERRHRQEMMVTTTLDAELVDAASAMRIEKAARELSTLSTLFAQKIEQQTAQIDRVYGFAVQAEDHIETAKKIIKKTRRKLSSNTIFNCAMLVAGSLGLLYLDWLNK</sequence>
<keyword evidence="3" id="KW-0813">Transport</keyword>
<evidence type="ECO:0000256" key="5">
    <source>
        <dbReference type="ARBA" id="ARBA00022927"/>
    </source>
</evidence>
<organism evidence="10 11">
    <name type="scientific">Aduncisulcus paluster</name>
    <dbReference type="NCBI Taxonomy" id="2918883"/>
    <lineage>
        <taxon>Eukaryota</taxon>
        <taxon>Metamonada</taxon>
        <taxon>Carpediemonas-like organisms</taxon>
        <taxon>Aduncisulcus</taxon>
    </lineage>
</organism>
<dbReference type="PANTHER" id="PTHR15959:SF0">
    <property type="entry name" value="SYNTAXIN-18"/>
    <property type="match status" value="1"/>
</dbReference>
<keyword evidence="8" id="KW-0472">Membrane</keyword>
<keyword evidence="4" id="KW-0812">Transmembrane</keyword>
<evidence type="ECO:0000256" key="4">
    <source>
        <dbReference type="ARBA" id="ARBA00022692"/>
    </source>
</evidence>
<evidence type="ECO:0000256" key="3">
    <source>
        <dbReference type="ARBA" id="ARBA00022448"/>
    </source>
</evidence>
<name>A0ABQ5KGM3_9EUKA</name>
<feature type="region of interest" description="Disordered" evidence="9">
    <location>
        <begin position="209"/>
        <end position="245"/>
    </location>
</feature>